<evidence type="ECO:0000313" key="2">
    <source>
        <dbReference type="EMBL" id="KKZ67749.1"/>
    </source>
</evidence>
<proteinExistence type="predicted"/>
<evidence type="ECO:0000256" key="1">
    <source>
        <dbReference type="SAM" id="MobiDB-lite"/>
    </source>
</evidence>
<feature type="region of interest" description="Disordered" evidence="1">
    <location>
        <begin position="1"/>
        <end position="36"/>
    </location>
</feature>
<sequence>MPTNPSCAPPPPLPLNARGPILASPPASSLSGPKGLAKKDMTRYPGYISTTCSAPSSGNPSPVCGCHVSVLPTIDTTFASAVNVRRYLTSQQHTGDDDYSTVQQLIEEPLAVVASQLLTALHSETSNNLEYNTRTLATTLNQTTDRSTIPPTATIDPSMNIILSSWAQMDFFELNSNLGLGKLERVRLQIILIESLLYLIPRISNGEIAPMVCLRYEDLERSRAAGEFMKYVSYIE</sequence>
<feature type="compositionally biased region" description="Low complexity" evidence="1">
    <location>
        <begin position="15"/>
        <end position="33"/>
    </location>
</feature>
<dbReference type="OrthoDB" id="4196197at2759"/>
<dbReference type="VEuPathDB" id="FungiDB:EMCG_06616"/>
<dbReference type="Gene3D" id="3.30.559.10">
    <property type="entry name" value="Chloramphenicol acetyltransferase-like domain"/>
    <property type="match status" value="1"/>
</dbReference>
<comment type="caution">
    <text evidence="2">The sequence shown here is derived from an EMBL/GenBank/DDBJ whole genome shotgun (WGS) entry which is preliminary data.</text>
</comment>
<organism evidence="2 3">
    <name type="scientific">[Emmonsia] crescens</name>
    <dbReference type="NCBI Taxonomy" id="73230"/>
    <lineage>
        <taxon>Eukaryota</taxon>
        <taxon>Fungi</taxon>
        <taxon>Dikarya</taxon>
        <taxon>Ascomycota</taxon>
        <taxon>Pezizomycotina</taxon>
        <taxon>Eurotiomycetes</taxon>
        <taxon>Eurotiomycetidae</taxon>
        <taxon>Onygenales</taxon>
        <taxon>Ajellomycetaceae</taxon>
        <taxon>Emergomyces</taxon>
    </lineage>
</organism>
<dbReference type="EMBL" id="LCZI01000208">
    <property type="protein sequence ID" value="KKZ67749.1"/>
    <property type="molecule type" value="Genomic_DNA"/>
</dbReference>
<evidence type="ECO:0000313" key="3">
    <source>
        <dbReference type="Proteomes" id="UP000034164"/>
    </source>
</evidence>
<protein>
    <submittedName>
        <fullName evidence="2">Uncharacterized protein</fullName>
    </submittedName>
</protein>
<gene>
    <name evidence="2" type="ORF">EMCG_06616</name>
</gene>
<dbReference type="InterPro" id="IPR023213">
    <property type="entry name" value="CAT-like_dom_sf"/>
</dbReference>
<name>A0A0G2J6L9_9EURO</name>
<reference evidence="3" key="1">
    <citation type="journal article" date="2015" name="PLoS Genet.">
        <title>The dynamic genome and transcriptome of the human fungal pathogen Blastomyces and close relative Emmonsia.</title>
        <authorList>
            <person name="Munoz J.F."/>
            <person name="Gauthier G.M."/>
            <person name="Desjardins C.A."/>
            <person name="Gallo J.E."/>
            <person name="Holder J."/>
            <person name="Sullivan T.D."/>
            <person name="Marty A.J."/>
            <person name="Carmen J.C."/>
            <person name="Chen Z."/>
            <person name="Ding L."/>
            <person name="Gujja S."/>
            <person name="Magrini V."/>
            <person name="Misas E."/>
            <person name="Mitreva M."/>
            <person name="Priest M."/>
            <person name="Saif S."/>
            <person name="Whiston E.A."/>
            <person name="Young S."/>
            <person name="Zeng Q."/>
            <person name="Goldman W.E."/>
            <person name="Mardis E.R."/>
            <person name="Taylor J.W."/>
            <person name="McEwen J.G."/>
            <person name="Clay O.K."/>
            <person name="Klein B.S."/>
            <person name="Cuomo C.A."/>
        </authorList>
    </citation>
    <scope>NUCLEOTIDE SEQUENCE [LARGE SCALE GENOMIC DNA]</scope>
    <source>
        <strain evidence="3">UAMH 3008</strain>
    </source>
</reference>
<dbReference type="Proteomes" id="UP000034164">
    <property type="component" value="Unassembled WGS sequence"/>
</dbReference>
<accession>A0A0G2J6L9</accession>
<dbReference type="AlphaFoldDB" id="A0A0G2J6L9"/>